<gene>
    <name evidence="2" type="ORF">DX914_02535</name>
</gene>
<feature type="compositionally biased region" description="Basic and acidic residues" evidence="1">
    <location>
        <begin position="209"/>
        <end position="222"/>
    </location>
</feature>
<feature type="region of interest" description="Disordered" evidence="1">
    <location>
        <begin position="198"/>
        <end position="222"/>
    </location>
</feature>
<comment type="caution">
    <text evidence="2">The sequence shown here is derived from an EMBL/GenBank/DDBJ whole genome shotgun (WGS) entry which is preliminary data.</text>
</comment>
<dbReference type="PANTHER" id="PTHR32305">
    <property type="match status" value="1"/>
</dbReference>
<accession>A0A371K739</accession>
<dbReference type="PANTHER" id="PTHR32305:SF15">
    <property type="entry name" value="PROTEIN RHSA-RELATED"/>
    <property type="match status" value="1"/>
</dbReference>
<dbReference type="Gene3D" id="2.180.10.10">
    <property type="entry name" value="RHS repeat-associated core"/>
    <property type="match status" value="1"/>
</dbReference>
<evidence type="ECO:0000313" key="2">
    <source>
        <dbReference type="EMBL" id="RDZ29667.1"/>
    </source>
</evidence>
<dbReference type="OrthoDB" id="9816400at2"/>
<organism evidence="2 3">
    <name type="scientific">Lysobacter silvisoli</name>
    <dbReference type="NCBI Taxonomy" id="2293254"/>
    <lineage>
        <taxon>Bacteria</taxon>
        <taxon>Pseudomonadati</taxon>
        <taxon>Pseudomonadota</taxon>
        <taxon>Gammaproteobacteria</taxon>
        <taxon>Lysobacterales</taxon>
        <taxon>Lysobacteraceae</taxon>
        <taxon>Lysobacter</taxon>
    </lineage>
</organism>
<evidence type="ECO:0000256" key="1">
    <source>
        <dbReference type="SAM" id="MobiDB-lite"/>
    </source>
</evidence>
<dbReference type="EMBL" id="QTSU01000001">
    <property type="protein sequence ID" value="RDZ29667.1"/>
    <property type="molecule type" value="Genomic_DNA"/>
</dbReference>
<dbReference type="AlphaFoldDB" id="A0A371K739"/>
<evidence type="ECO:0000313" key="3">
    <source>
        <dbReference type="Proteomes" id="UP000264492"/>
    </source>
</evidence>
<feature type="compositionally biased region" description="Polar residues" evidence="1">
    <location>
        <begin position="365"/>
        <end position="379"/>
    </location>
</feature>
<feature type="region of interest" description="Disordered" evidence="1">
    <location>
        <begin position="358"/>
        <end position="379"/>
    </location>
</feature>
<dbReference type="Proteomes" id="UP000264492">
    <property type="component" value="Unassembled WGS sequence"/>
</dbReference>
<dbReference type="NCBIfam" id="TIGR03696">
    <property type="entry name" value="Rhs_assc_core"/>
    <property type="match status" value="1"/>
</dbReference>
<protein>
    <submittedName>
        <fullName evidence="2">RHS repeat-associated core domain-containing protein</fullName>
    </submittedName>
</protein>
<dbReference type="InterPro" id="IPR050708">
    <property type="entry name" value="T6SS_VgrG/RHS"/>
</dbReference>
<proteinExistence type="predicted"/>
<keyword evidence="3" id="KW-1185">Reference proteome</keyword>
<reference evidence="2 3" key="1">
    <citation type="submission" date="2018-08" db="EMBL/GenBank/DDBJ databases">
        <title>Lysobacter sp. zong2l5, whole genome shotgun sequence.</title>
        <authorList>
            <person name="Zhang X."/>
            <person name="Feng G."/>
            <person name="Zhu H."/>
        </authorList>
    </citation>
    <scope>NUCLEOTIDE SEQUENCE [LARGE SCALE GENOMIC DNA]</scope>
    <source>
        <strain evidence="3">zong2l5</strain>
    </source>
</reference>
<sequence>MRSVLQGSAFVRHYAYNALGERVLSTVPGITGNPDGSGGTPDVHTYTVYDESGRWLGDYDTNGAVLQQAIWLDDLPVGLLAGAGANQKLHYIEPDHLGTPRAVIDRTRNLAIWTWALQGEAFGNSPPNQDPDLDGTNFVFDMRFPGQRYDAATGLNYNYFRDYDAGSGRYAQSDPIGLSGSINTYGYANANAVSFTDPLGLSPPTPDMPPRRRGDTSRDGLDDYTRAQYESKYGPFSPAQRMQLDRGCVGLVSIYQNKGVNMPEFAPGTECFATHVEAEDAARQCGSNLVFTKQGEWASDSRVPRPGAIRGRQGRRGDQVFNYIAYLLAEDVYILMNHRIQDATPTNPQMIRVYRGDLPEHGPTPSDTYPAQMSCTTCP</sequence>
<name>A0A371K739_9GAMM</name>
<dbReference type="InterPro" id="IPR022385">
    <property type="entry name" value="Rhs_assc_core"/>
</dbReference>